<evidence type="ECO:0000256" key="1">
    <source>
        <dbReference type="SAM" id="MobiDB-lite"/>
    </source>
</evidence>
<dbReference type="Pfam" id="PF00963">
    <property type="entry name" value="Cohesin"/>
    <property type="match status" value="1"/>
</dbReference>
<name>A0A1B2DHN8_9BACL</name>
<dbReference type="AlphaFoldDB" id="A0A1B2DHN8"/>
<dbReference type="Gene3D" id="2.60.40.680">
    <property type="match status" value="1"/>
</dbReference>
<evidence type="ECO:0000259" key="3">
    <source>
        <dbReference type="PROSITE" id="PS51272"/>
    </source>
</evidence>
<gene>
    <name evidence="4" type="ORF">BBD42_12610</name>
</gene>
<dbReference type="GO" id="GO:0000272">
    <property type="term" value="P:polysaccharide catabolic process"/>
    <property type="evidence" value="ECO:0007669"/>
    <property type="project" value="InterPro"/>
</dbReference>
<dbReference type="CDD" id="cd08548">
    <property type="entry name" value="Type_I_cohesin_like"/>
    <property type="match status" value="1"/>
</dbReference>
<reference evidence="4" key="1">
    <citation type="submission" date="2016-08" db="EMBL/GenBank/DDBJ databases">
        <title>Complete Genome Seqeunce of Paenibacillus sp. BIHB 4019 from tea rhizoplane.</title>
        <authorList>
            <person name="Thakur R."/>
            <person name="Swarnkar M.K."/>
            <person name="Gulati A."/>
        </authorList>
    </citation>
    <scope>NUCLEOTIDE SEQUENCE [LARGE SCALE GENOMIC DNA]</scope>
    <source>
        <strain evidence="4">BIHB4019</strain>
    </source>
</reference>
<sequence>MQPLLRQAPAKRFLLLMLSCLLILPAFFVPSAAHAASDAPAKVTITNTNVTAGQSATVPVMLTDPGDGVGAYNMQIDFDPSVLSIVSITPTHGEVAPENGAPSATGYFQSNFDNTAGWARAIWIDSTGGNSRINDPIQLFAIEVKSLSSETTGTYHLTVDTTNAEKWAFYRSPSYTTPSTVDGGEIVISKANSGSGSGSGSSGGGSTTTPATNTPAPTTTTTPVIVYIDGKEQQYATAQTSVQNGRKTVQLDVDNEKVLKQIDTTGIKELVLPIQDSTVAVVNGGLNGQLVKELEKRGATVKIETPAASYTLPASDINIDAISAQVGTTVKLSDIKIIISITAADNATINTVQSQASKQGVSVVGAPVNFEVIAQYNGQNISIGQFNHYVERSITLPAGADGSKMTTGVVLGEDGTLRHVPTYISVTGSTYFANINSLTNSSYAIVYAPASFKDVENHWSKNDVNDLGSRLIMKGVSSTEFAPNASITRAEFTATLLRALGIHKASVSTSVSFSDVKAGSWYENEVKLAVSNKLISGYSDGTFRPNGLITREEAMIILNRALALTTLPTVSDAAEIDSLLDAYGDSSSVSGYAKAAVASALKNGIVQGADGSLNPDSNVTRAETAAIVKRLLVKAGLING</sequence>
<dbReference type="InterPro" id="IPR001119">
    <property type="entry name" value="SLH_dom"/>
</dbReference>
<dbReference type="RefSeq" id="WP_172455476.1">
    <property type="nucleotide sequence ID" value="NZ_CP016808.1"/>
</dbReference>
<keyword evidence="2" id="KW-0732">Signal</keyword>
<evidence type="ECO:0000313" key="4">
    <source>
        <dbReference type="EMBL" id="ANY67213.1"/>
    </source>
</evidence>
<dbReference type="SUPFAM" id="SSF49384">
    <property type="entry name" value="Carbohydrate-binding domain"/>
    <property type="match status" value="1"/>
</dbReference>
<feature type="chain" id="PRO_5008534877" description="SLH domain-containing protein" evidence="2">
    <location>
        <begin position="36"/>
        <end position="640"/>
    </location>
</feature>
<dbReference type="EMBL" id="CP016808">
    <property type="protein sequence ID" value="ANY67213.1"/>
    <property type="molecule type" value="Genomic_DNA"/>
</dbReference>
<organism evidence="4">
    <name type="scientific">Paenibacillus sp. BIHB 4019</name>
    <dbReference type="NCBI Taxonomy" id="1870819"/>
    <lineage>
        <taxon>Bacteria</taxon>
        <taxon>Bacillati</taxon>
        <taxon>Bacillota</taxon>
        <taxon>Bacilli</taxon>
        <taxon>Bacillales</taxon>
        <taxon>Paenibacillaceae</taxon>
        <taxon>Paenibacillus</taxon>
    </lineage>
</organism>
<dbReference type="PANTHER" id="PTHR43308">
    <property type="entry name" value="OUTER MEMBRANE PROTEIN ALPHA-RELATED"/>
    <property type="match status" value="1"/>
</dbReference>
<feature type="compositionally biased region" description="Low complexity" evidence="1">
    <location>
        <begin position="207"/>
        <end position="221"/>
    </location>
</feature>
<feature type="signal peptide" evidence="2">
    <location>
        <begin position="1"/>
        <end position="35"/>
    </location>
</feature>
<dbReference type="InterPro" id="IPR002102">
    <property type="entry name" value="Cohesin_dom"/>
</dbReference>
<dbReference type="Pfam" id="PF00395">
    <property type="entry name" value="SLH"/>
    <property type="match status" value="3"/>
</dbReference>
<feature type="domain" description="SLH" evidence="3">
    <location>
        <begin position="447"/>
        <end position="508"/>
    </location>
</feature>
<feature type="compositionally biased region" description="Gly residues" evidence="1">
    <location>
        <begin position="195"/>
        <end position="206"/>
    </location>
</feature>
<feature type="domain" description="SLH" evidence="3">
    <location>
        <begin position="580"/>
        <end position="640"/>
    </location>
</feature>
<proteinExistence type="predicted"/>
<dbReference type="InterPro" id="IPR051465">
    <property type="entry name" value="Cell_Envelope_Struct_Comp"/>
</dbReference>
<accession>A0A1B2DHN8</accession>
<feature type="domain" description="SLH" evidence="3">
    <location>
        <begin position="509"/>
        <end position="572"/>
    </location>
</feature>
<dbReference type="InterPro" id="IPR008965">
    <property type="entry name" value="CBM2/CBM3_carb-bd_dom_sf"/>
</dbReference>
<evidence type="ECO:0000256" key="2">
    <source>
        <dbReference type="SAM" id="SignalP"/>
    </source>
</evidence>
<protein>
    <recommendedName>
        <fullName evidence="3">SLH domain-containing protein</fullName>
    </recommendedName>
</protein>
<dbReference type="GO" id="GO:0030246">
    <property type="term" value="F:carbohydrate binding"/>
    <property type="evidence" value="ECO:0007669"/>
    <property type="project" value="InterPro"/>
</dbReference>
<dbReference type="PROSITE" id="PS51272">
    <property type="entry name" value="SLH"/>
    <property type="match status" value="3"/>
</dbReference>
<feature type="region of interest" description="Disordered" evidence="1">
    <location>
        <begin position="187"/>
        <end position="221"/>
    </location>
</feature>